<dbReference type="EMBL" id="CP000859">
    <property type="protein sequence ID" value="ABW68106.1"/>
    <property type="molecule type" value="Genomic_DNA"/>
</dbReference>
<organism evidence="1 2">
    <name type="scientific">Desulfosudis oleivorans (strain DSM 6200 / JCM 39069 / Hxd3)</name>
    <name type="common">Desulfococcus oleovorans</name>
    <dbReference type="NCBI Taxonomy" id="96561"/>
    <lineage>
        <taxon>Bacteria</taxon>
        <taxon>Pseudomonadati</taxon>
        <taxon>Thermodesulfobacteriota</taxon>
        <taxon>Desulfobacteria</taxon>
        <taxon>Desulfobacterales</taxon>
        <taxon>Desulfosudaceae</taxon>
        <taxon>Desulfosudis</taxon>
    </lineage>
</organism>
<dbReference type="InterPro" id="IPR029063">
    <property type="entry name" value="SAM-dependent_MTases_sf"/>
</dbReference>
<name>A8ZV16_DESOH</name>
<evidence type="ECO:0000313" key="2">
    <source>
        <dbReference type="Proteomes" id="UP000008561"/>
    </source>
</evidence>
<gene>
    <name evidence="1" type="ordered locus">Dole_2302</name>
</gene>
<evidence type="ECO:0000313" key="1">
    <source>
        <dbReference type="EMBL" id="ABW68106.1"/>
    </source>
</evidence>
<dbReference type="eggNOG" id="ENOG5033212">
    <property type="taxonomic scope" value="Bacteria"/>
</dbReference>
<dbReference type="Gene3D" id="3.40.50.150">
    <property type="entry name" value="Vaccinia Virus protein VP39"/>
    <property type="match status" value="1"/>
</dbReference>
<dbReference type="SUPFAM" id="SSF53335">
    <property type="entry name" value="S-adenosyl-L-methionine-dependent methyltransferases"/>
    <property type="match status" value="1"/>
</dbReference>
<accession>A8ZV16</accession>
<dbReference type="HOGENOM" id="CLU_1003734_0_0_7"/>
<dbReference type="OrthoDB" id="7334795at2"/>
<evidence type="ECO:0008006" key="3">
    <source>
        <dbReference type="Google" id="ProtNLM"/>
    </source>
</evidence>
<dbReference type="STRING" id="96561.Dole_2302"/>
<dbReference type="Proteomes" id="UP000008561">
    <property type="component" value="Chromosome"/>
</dbReference>
<dbReference type="RefSeq" id="WP_012175718.1">
    <property type="nucleotide sequence ID" value="NC_009943.1"/>
</dbReference>
<keyword evidence="2" id="KW-1185">Reference proteome</keyword>
<reference evidence="1 2" key="1">
    <citation type="submission" date="2007-10" db="EMBL/GenBank/DDBJ databases">
        <title>Complete sequence of Desulfococcus oleovorans Hxd3.</title>
        <authorList>
            <consortium name="US DOE Joint Genome Institute"/>
            <person name="Copeland A."/>
            <person name="Lucas S."/>
            <person name="Lapidus A."/>
            <person name="Barry K."/>
            <person name="Glavina del Rio T."/>
            <person name="Dalin E."/>
            <person name="Tice H."/>
            <person name="Pitluck S."/>
            <person name="Kiss H."/>
            <person name="Brettin T."/>
            <person name="Bruce D."/>
            <person name="Detter J.C."/>
            <person name="Han C."/>
            <person name="Schmutz J."/>
            <person name="Larimer F."/>
            <person name="Land M."/>
            <person name="Hauser L."/>
            <person name="Kyrpides N."/>
            <person name="Kim E."/>
            <person name="Wawrik B."/>
            <person name="Richardson P."/>
        </authorList>
    </citation>
    <scope>NUCLEOTIDE SEQUENCE [LARGE SCALE GENOMIC DNA]</scope>
    <source>
        <strain evidence="2">DSM 6200 / JCM 39069 / Hxd3</strain>
    </source>
</reference>
<dbReference type="AlphaFoldDB" id="A8ZV16"/>
<dbReference type="KEGG" id="dol:Dole_2302"/>
<proteinExistence type="predicted"/>
<protein>
    <recommendedName>
        <fullName evidence="3">Class I SAM-dependent methyltransferase</fullName>
    </recommendedName>
</protein>
<sequence>MQNDFLSESAPLAYRESQTLCNGCGWYHGAWQYLRMLGIVSPPYLQNEFYRNAIAPLAVSGDFRRVCISGATDYAMADTILDLWPLPEGAPAITVVDHCPTPLFLNRWYADRVGVKIDTACRSMLDYRNDDYFDLICTHSFFGFFAPVQRGGLIWNWSRLLRPGGRVVTSNRIRPTAGDRVGFSGQQADDFVARVVSAGQELEGIDLSREELKVLAQAYADNYFSYPVTSAEDLRDMFGASGFALERFEITGRESPVSGPPSTQGKSMRVDIVAVKP</sequence>